<dbReference type="Pfam" id="PF10156">
    <property type="entry name" value="Med17"/>
    <property type="match status" value="1"/>
</dbReference>
<comment type="function">
    <text evidence="1">Component of the Mediator complex, a coactivator involved in the regulated transcription of nearly all RNA polymerase II-dependent genes. Mediator functions as a bridge to convey information from gene-specific regulatory proteins to the basal RNA polymerase II transcription machinery. Mediator is recruited to promoters by direct interactions with regulatory proteins and serves as a scaffold for the assembly of a functional preinitiation complex with RNA polymerase II and the general transcription factors.</text>
</comment>
<accession>A0ABQ8F8R8</accession>
<keyword evidence="4" id="KW-1185">Reference proteome</keyword>
<dbReference type="PANTHER" id="PTHR28229:SF1">
    <property type="entry name" value="TRANSLOCATION PROTEIN SEC66"/>
    <property type="match status" value="1"/>
</dbReference>
<keyword evidence="1" id="KW-0539">Nucleus</keyword>
<proteinExistence type="inferred from homology"/>
<dbReference type="Proteomes" id="UP001648503">
    <property type="component" value="Unassembled WGS sequence"/>
</dbReference>
<evidence type="ECO:0000256" key="2">
    <source>
        <dbReference type="SAM" id="MobiDB-lite"/>
    </source>
</evidence>
<dbReference type="InterPro" id="IPR018624">
    <property type="entry name" value="Sec66"/>
</dbReference>
<reference evidence="3 4" key="1">
    <citation type="submission" date="2021-02" db="EMBL/GenBank/DDBJ databases">
        <title>Variation within the Batrachochytrium salamandrivorans European outbreak.</title>
        <authorList>
            <person name="Kelly M."/>
            <person name="Pasmans F."/>
            <person name="Shea T.P."/>
            <person name="Munoz J.F."/>
            <person name="Carranza S."/>
            <person name="Cuomo C.A."/>
            <person name="Martel A."/>
        </authorList>
    </citation>
    <scope>NUCLEOTIDE SEQUENCE [LARGE SCALE GENOMIC DNA]</scope>
    <source>
        <strain evidence="3 4">AMFP18/2</strain>
    </source>
</reference>
<evidence type="ECO:0000313" key="3">
    <source>
        <dbReference type="EMBL" id="KAH6594176.1"/>
    </source>
</evidence>
<dbReference type="EMBL" id="JAFCIX010000339">
    <property type="protein sequence ID" value="KAH6594176.1"/>
    <property type="molecule type" value="Genomic_DNA"/>
</dbReference>
<name>A0ABQ8F8R8_9FUNG</name>
<keyword evidence="1" id="KW-0804">Transcription</keyword>
<keyword evidence="1" id="KW-0010">Activator</keyword>
<sequence>MQISLESTATTEQPYLDEGELDPKETASGTVTVAGRHTLDPFLRHAAVVMADTLNASSKPINRKKQQSDQDAARVSALGVSNTQPILEQVKERVFYAREEIQLALDVTSRLIAARKRMPENPLAIENQLRISNINRKTATTPMGRIRDLQYLQSSKAICLRNSSSALARHSKQLAAMVEREQQFYGKHALALRHHNWPLHPRLGAMAGAILYVDYGFRKAGSYFAEIAEADILRTTKTSMCGENGANDGITIVPVHQYTSFIDIKFGDVSLLGSGSSTTSYIPYAFHGVRQHFQEQFSVDLANGRLAVFEAELFQRLIKELSTDTGFGRQTRLSSHAFLLQLDHQNVLYAEISKNSQIACKTASNFNSRLLALGFRLSLRSLHKQPANERTSIFQPTLSRFILGRFQNLLEDALHDAIQPLQYRLDARLLINNRLCSGTAQDLNSSGRFLSTWTLTIRGFHVGNVRLCSDGKFECSTGHRRSVFQHNTIEDVLLFMQVNISELVMEMIASEAISILGPGLPVSIDKVGQSIKISYRGYSLDICIAMQSSWNACFKLIVARFSWTKTLWLLQSHTLATDDRPRKFMDDVQSDILEIWEITQK</sequence>
<keyword evidence="1" id="KW-0805">Transcription regulation</keyword>
<dbReference type="PANTHER" id="PTHR28229">
    <property type="entry name" value="TRANSLOCATION PROTEIN SEC66"/>
    <property type="match status" value="1"/>
</dbReference>
<evidence type="ECO:0000313" key="4">
    <source>
        <dbReference type="Proteomes" id="UP001648503"/>
    </source>
</evidence>
<dbReference type="InterPro" id="IPR019313">
    <property type="entry name" value="Mediator_Med17"/>
</dbReference>
<feature type="compositionally biased region" description="Polar residues" evidence="2">
    <location>
        <begin position="1"/>
        <end position="13"/>
    </location>
</feature>
<comment type="subcellular location">
    <subcellularLocation>
        <location evidence="1">Nucleus</location>
    </subcellularLocation>
</comment>
<protein>
    <recommendedName>
        <fullName evidence="1">Mediator of RNA polymerase II transcription subunit 17</fullName>
    </recommendedName>
    <alternativeName>
        <fullName evidence="1">Mediator complex subunit 17</fullName>
    </alternativeName>
</protein>
<feature type="region of interest" description="Disordered" evidence="2">
    <location>
        <begin position="1"/>
        <end position="23"/>
    </location>
</feature>
<gene>
    <name evidence="1" type="primary">MED17</name>
    <name evidence="3" type="ORF">BASA50_006873</name>
</gene>
<comment type="subunit">
    <text evidence="1">Component of the Mediator complex.</text>
</comment>
<evidence type="ECO:0000256" key="1">
    <source>
        <dbReference type="RuleBase" id="RU364140"/>
    </source>
</evidence>
<comment type="similarity">
    <text evidence="1">Belongs to the Mediator complex subunit 17 family.</text>
</comment>
<organism evidence="3 4">
    <name type="scientific">Batrachochytrium salamandrivorans</name>
    <dbReference type="NCBI Taxonomy" id="1357716"/>
    <lineage>
        <taxon>Eukaryota</taxon>
        <taxon>Fungi</taxon>
        <taxon>Fungi incertae sedis</taxon>
        <taxon>Chytridiomycota</taxon>
        <taxon>Chytridiomycota incertae sedis</taxon>
        <taxon>Chytridiomycetes</taxon>
        <taxon>Rhizophydiales</taxon>
        <taxon>Rhizophydiales incertae sedis</taxon>
        <taxon>Batrachochytrium</taxon>
    </lineage>
</organism>
<comment type="caution">
    <text evidence="3">The sequence shown here is derived from an EMBL/GenBank/DDBJ whole genome shotgun (WGS) entry which is preliminary data.</text>
</comment>